<protein>
    <recommendedName>
        <fullName evidence="4">YhhN-like protein</fullName>
    </recommendedName>
</protein>
<dbReference type="RefSeq" id="WP_134201095.1">
    <property type="nucleotide sequence ID" value="NZ_SOQZ01000007.1"/>
</dbReference>
<dbReference type="Proteomes" id="UP000294930">
    <property type="component" value="Unassembled WGS sequence"/>
</dbReference>
<proteinExistence type="predicted"/>
<feature type="transmembrane region" description="Helical" evidence="1">
    <location>
        <begin position="7"/>
        <end position="24"/>
    </location>
</feature>
<keyword evidence="3" id="KW-1185">Reference proteome</keyword>
<dbReference type="EMBL" id="SOQZ01000007">
    <property type="protein sequence ID" value="TDY07631.1"/>
    <property type="molecule type" value="Genomic_DNA"/>
</dbReference>
<gene>
    <name evidence="2" type="ORF">A8975_2693</name>
</gene>
<evidence type="ECO:0000313" key="3">
    <source>
        <dbReference type="Proteomes" id="UP000294930"/>
    </source>
</evidence>
<accession>A0ABY2G2R6</accession>
<reference evidence="2 3" key="1">
    <citation type="submission" date="2019-03" db="EMBL/GenBank/DDBJ databases">
        <title>Genomic Encyclopedia of Type Strains, Phase III (KMG-III): the genomes of soil and plant-associated and newly described type strains.</title>
        <authorList>
            <person name="Whitman W."/>
        </authorList>
    </citation>
    <scope>NUCLEOTIDE SEQUENCE [LARGE SCALE GENOMIC DNA]</scope>
    <source>
        <strain evidence="2 3">CGMCC 1.10957</strain>
    </source>
</reference>
<feature type="transmembrane region" description="Helical" evidence="1">
    <location>
        <begin position="79"/>
        <end position="100"/>
    </location>
</feature>
<feature type="transmembrane region" description="Helical" evidence="1">
    <location>
        <begin position="172"/>
        <end position="192"/>
    </location>
</feature>
<keyword evidence="1" id="KW-0472">Membrane</keyword>
<keyword evidence="1" id="KW-0812">Transmembrane</keyword>
<organism evidence="2 3">
    <name type="scientific">Meridianimaribacter flavus</name>
    <dbReference type="NCBI Taxonomy" id="571115"/>
    <lineage>
        <taxon>Bacteria</taxon>
        <taxon>Pseudomonadati</taxon>
        <taxon>Bacteroidota</taxon>
        <taxon>Flavobacteriia</taxon>
        <taxon>Flavobacteriales</taxon>
        <taxon>Flavobacteriaceae</taxon>
        <taxon>Meridianimaribacter</taxon>
    </lineage>
</organism>
<comment type="caution">
    <text evidence="2">The sequence shown here is derived from an EMBL/GenBank/DDBJ whole genome shotgun (WGS) entry which is preliminary data.</text>
</comment>
<feature type="transmembrane region" description="Helical" evidence="1">
    <location>
        <begin position="204"/>
        <end position="221"/>
    </location>
</feature>
<name>A0ABY2G2R6_9FLAO</name>
<feature type="transmembrane region" description="Helical" evidence="1">
    <location>
        <begin position="142"/>
        <end position="160"/>
    </location>
</feature>
<sequence>MLKTNLGVFITTIILILFNFLSIYKFGLKYFDETNCVVVFLLFVVFLYNKCYLNFKLLLAFVLALLANISLIYYENIVFSFLVNIFKLLFYVVLMWHVIPLQRNVKITRLDWLSYIFVSFLGFGIIKLLIDSIEQNLEAGLSLLFYIHGLCLMIVLIIAFRYNSTDFKGAKYFAFLLALFLFSDIFSSFGYYLGYDNLSYFERFFYTMGLCFTIIYSKKYIAKSVSEKGRVI</sequence>
<keyword evidence="1" id="KW-1133">Transmembrane helix</keyword>
<evidence type="ECO:0008006" key="4">
    <source>
        <dbReference type="Google" id="ProtNLM"/>
    </source>
</evidence>
<evidence type="ECO:0000256" key="1">
    <source>
        <dbReference type="SAM" id="Phobius"/>
    </source>
</evidence>
<evidence type="ECO:0000313" key="2">
    <source>
        <dbReference type="EMBL" id="TDY07631.1"/>
    </source>
</evidence>
<feature type="transmembrane region" description="Helical" evidence="1">
    <location>
        <begin position="112"/>
        <end position="130"/>
    </location>
</feature>